<dbReference type="InterPro" id="IPR035441">
    <property type="entry name" value="TFIIS/LEDGF_dom_sf"/>
</dbReference>
<dbReference type="InterPro" id="IPR003617">
    <property type="entry name" value="TFIIS/CRSP70_N_sub"/>
</dbReference>
<dbReference type="PROSITE" id="PS51133">
    <property type="entry name" value="ZF_TFIIS_2"/>
    <property type="match status" value="1"/>
</dbReference>
<dbReference type="InterPro" id="IPR017923">
    <property type="entry name" value="TFIIS_N"/>
</dbReference>
<evidence type="ECO:0000256" key="14">
    <source>
        <dbReference type="RuleBase" id="RU368078"/>
    </source>
</evidence>
<keyword evidence="9 14" id="KW-0804">Transcription</keyword>
<dbReference type="Pfam" id="PF01096">
    <property type="entry name" value="Zn_ribbon_TFIIS"/>
    <property type="match status" value="1"/>
</dbReference>
<dbReference type="SMART" id="SM00509">
    <property type="entry name" value="TFS2N"/>
    <property type="match status" value="1"/>
</dbReference>
<dbReference type="CDD" id="cd00183">
    <property type="entry name" value="TFIIS_I"/>
    <property type="match status" value="1"/>
</dbReference>
<keyword evidence="10 13" id="KW-0539">Nucleus</keyword>
<feature type="compositionally biased region" description="Low complexity" evidence="15">
    <location>
        <begin position="126"/>
        <end position="136"/>
    </location>
</feature>
<dbReference type="Pfam" id="PF07500">
    <property type="entry name" value="TFIIS_M"/>
    <property type="match status" value="1"/>
</dbReference>
<accession>A0A7M7NPF2</accession>
<evidence type="ECO:0000259" key="18">
    <source>
        <dbReference type="PROSITE" id="PS51321"/>
    </source>
</evidence>
<dbReference type="SUPFAM" id="SSF46942">
    <property type="entry name" value="Elongation factor TFIIS domain 2"/>
    <property type="match status" value="1"/>
</dbReference>
<dbReference type="Proteomes" id="UP000007110">
    <property type="component" value="Unassembled WGS sequence"/>
</dbReference>
<dbReference type="FunCoup" id="A0A7M7NPF2">
    <property type="interactions" value="2058"/>
</dbReference>
<dbReference type="Gene3D" id="1.20.930.10">
    <property type="entry name" value="Conserved domain common to transcription factors TFIIS, elongin A, CRSP70"/>
    <property type="match status" value="1"/>
</dbReference>
<dbReference type="GO" id="GO:0008270">
    <property type="term" value="F:zinc ion binding"/>
    <property type="evidence" value="ECO:0007669"/>
    <property type="project" value="UniProtKB-UniRule"/>
</dbReference>
<dbReference type="SUPFAM" id="SSF57783">
    <property type="entry name" value="Zinc beta-ribbon"/>
    <property type="match status" value="1"/>
</dbReference>
<dbReference type="SMART" id="SM00510">
    <property type="entry name" value="TFS2M"/>
    <property type="match status" value="1"/>
</dbReference>
<dbReference type="SUPFAM" id="SSF47676">
    <property type="entry name" value="Conserved domain common to transcription factors TFIIS, elongin A, CRSP70"/>
    <property type="match status" value="1"/>
</dbReference>
<dbReference type="FunFam" id="2.20.25.10:FF:000001">
    <property type="entry name" value="Probable Transcription elongation factor S-II"/>
    <property type="match status" value="1"/>
</dbReference>
<dbReference type="AlphaFoldDB" id="A0A7M7NPF2"/>
<reference evidence="19" key="2">
    <citation type="submission" date="2021-01" db="UniProtKB">
        <authorList>
            <consortium name="EnsemblMetazoa"/>
        </authorList>
    </citation>
    <scope>IDENTIFICATION</scope>
</reference>
<evidence type="ECO:0000256" key="5">
    <source>
        <dbReference type="ARBA" id="ARBA00022771"/>
    </source>
</evidence>
<dbReference type="InterPro" id="IPR001222">
    <property type="entry name" value="Znf_TFIIS"/>
</dbReference>
<evidence type="ECO:0000256" key="9">
    <source>
        <dbReference type="ARBA" id="ARBA00023163"/>
    </source>
</evidence>
<dbReference type="OrthoDB" id="44867at2759"/>
<keyword evidence="6 14" id="KW-0862">Zinc</keyword>
<dbReference type="CDD" id="cd13749">
    <property type="entry name" value="Zn-ribbon_TFIIS"/>
    <property type="match status" value="1"/>
</dbReference>
<dbReference type="GO" id="GO:0006357">
    <property type="term" value="P:regulation of transcription by RNA polymerase II"/>
    <property type="evidence" value="ECO:0000318"/>
    <property type="project" value="GO_Central"/>
</dbReference>
<feature type="region of interest" description="Disordered" evidence="15">
    <location>
        <begin position="84"/>
        <end position="136"/>
    </location>
</feature>
<dbReference type="GO" id="GO:0003677">
    <property type="term" value="F:DNA binding"/>
    <property type="evidence" value="ECO:0007669"/>
    <property type="project" value="UniProtKB-KW"/>
</dbReference>
<dbReference type="RefSeq" id="XP_030838619.1">
    <property type="nucleotide sequence ID" value="XM_030982759.1"/>
</dbReference>
<evidence type="ECO:0000256" key="2">
    <source>
        <dbReference type="ARBA" id="ARBA00009647"/>
    </source>
</evidence>
<evidence type="ECO:0000256" key="6">
    <source>
        <dbReference type="ARBA" id="ARBA00022833"/>
    </source>
</evidence>
<protein>
    <recommendedName>
        <fullName evidence="14">Transcription elongation factor</fullName>
    </recommendedName>
</protein>
<evidence type="ECO:0000256" key="1">
    <source>
        <dbReference type="ARBA" id="ARBA00004123"/>
    </source>
</evidence>
<keyword evidence="5 12" id="KW-0863">Zinc-finger</keyword>
<dbReference type="GO" id="GO:0006368">
    <property type="term" value="P:transcription elongation by RNA polymerase II"/>
    <property type="evidence" value="ECO:0007669"/>
    <property type="project" value="InterPro"/>
</dbReference>
<dbReference type="NCBIfam" id="TIGR01385">
    <property type="entry name" value="TFSII"/>
    <property type="match status" value="1"/>
</dbReference>
<dbReference type="InterPro" id="IPR006289">
    <property type="entry name" value="TFSII"/>
</dbReference>
<evidence type="ECO:0000256" key="8">
    <source>
        <dbReference type="ARBA" id="ARBA00023125"/>
    </source>
</evidence>
<reference evidence="20" key="1">
    <citation type="submission" date="2015-02" db="EMBL/GenBank/DDBJ databases">
        <title>Genome sequencing for Strongylocentrotus purpuratus.</title>
        <authorList>
            <person name="Murali S."/>
            <person name="Liu Y."/>
            <person name="Vee V."/>
            <person name="English A."/>
            <person name="Wang M."/>
            <person name="Skinner E."/>
            <person name="Han Y."/>
            <person name="Muzny D.M."/>
            <person name="Worley K.C."/>
            <person name="Gibbs R.A."/>
        </authorList>
    </citation>
    <scope>NUCLEOTIDE SEQUENCE</scope>
</reference>
<organism evidence="19 20">
    <name type="scientific">Strongylocentrotus purpuratus</name>
    <name type="common">Purple sea urchin</name>
    <dbReference type="NCBI Taxonomy" id="7668"/>
    <lineage>
        <taxon>Eukaryota</taxon>
        <taxon>Metazoa</taxon>
        <taxon>Echinodermata</taxon>
        <taxon>Eleutherozoa</taxon>
        <taxon>Echinozoa</taxon>
        <taxon>Echinoidea</taxon>
        <taxon>Euechinoidea</taxon>
        <taxon>Echinacea</taxon>
        <taxon>Camarodonta</taxon>
        <taxon>Echinidea</taxon>
        <taxon>Strongylocentrotidae</taxon>
        <taxon>Strongylocentrotus</taxon>
    </lineage>
</organism>
<keyword evidence="7 14" id="KW-0805">Transcription regulation</keyword>
<dbReference type="SMART" id="SM00440">
    <property type="entry name" value="ZnF_C2C2"/>
    <property type="match status" value="1"/>
</dbReference>
<comment type="function">
    <text evidence="11">Necessary for efficient RNA polymerase II transcription elongation past template-encoded arresting sites. The arresting sites in DNA have the property of trapping a certain fraction of elongating RNA polymerases that pass through, resulting in locked ternary complexes. Cleavage of the nascent transcript by S-II allows the resumption of elongation from the new 3'-terminus.</text>
</comment>
<dbReference type="InterPro" id="IPR003618">
    <property type="entry name" value="TFIIS_cen_dom"/>
</dbReference>
<keyword evidence="20" id="KW-1185">Reference proteome</keyword>
<dbReference type="Gene3D" id="2.20.25.10">
    <property type="match status" value="1"/>
</dbReference>
<dbReference type="EnsemblMetazoa" id="XM_030982759">
    <property type="protein sequence ID" value="XP_030838619"/>
    <property type="gene ID" value="LOC594692"/>
</dbReference>
<comment type="similarity">
    <text evidence="2 14">Belongs to the TFS-II family.</text>
</comment>
<dbReference type="InParanoid" id="A0A7M7NPF2"/>
<keyword evidence="3" id="KW-0597">Phosphoprotein</keyword>
<evidence type="ECO:0000256" key="12">
    <source>
        <dbReference type="PROSITE-ProRule" id="PRU00472"/>
    </source>
</evidence>
<dbReference type="FunFam" id="1.20.930.10:FF:000002">
    <property type="entry name" value="Transcription elongation factor A (SII), 1"/>
    <property type="match status" value="1"/>
</dbReference>
<feature type="domain" description="TFIIS N-terminal" evidence="17">
    <location>
        <begin position="6"/>
        <end position="86"/>
    </location>
</feature>
<dbReference type="OMA" id="RFVVMTH"/>
<evidence type="ECO:0000256" key="4">
    <source>
        <dbReference type="ARBA" id="ARBA00022723"/>
    </source>
</evidence>
<feature type="domain" description="TFIIS central" evidence="18">
    <location>
        <begin position="142"/>
        <end position="261"/>
    </location>
</feature>
<dbReference type="GeneID" id="594692"/>
<evidence type="ECO:0000259" key="17">
    <source>
        <dbReference type="PROSITE" id="PS51319"/>
    </source>
</evidence>
<evidence type="ECO:0000313" key="20">
    <source>
        <dbReference type="Proteomes" id="UP000007110"/>
    </source>
</evidence>
<sequence>MSSCEKEVLRIGKQIDKIVTKGSESEDSLQLLKELRSLNNTITLEVLQKTRIGMAVNNLRKQSDQEEIINLAKVLIKGWKKLLPQQGGSTPSTNKSKEKTSNGDSGNSSDQGRGEGDSSKTINRQSSASSSSSFSSSGLDVVRERCKQMLVNALKVAIPDLDDGEELQDPEELAGIIEDCIYTEFGNSDLRYKNRVRSRVSNLQDSKNPDLRRMVLRGTIPAEKIASMAAEEMASEAMKQMRQKFTKEAINDHQLAHTEGTRSALLTCGKCRKKNCTYNQMQTRSADEPMTTFVFCNDCGHRWKFC</sequence>
<dbReference type="PROSITE" id="PS51321">
    <property type="entry name" value="TFIIS_CENTRAL"/>
    <property type="match status" value="1"/>
</dbReference>
<proteinExistence type="inferred from homology"/>
<dbReference type="InterPro" id="IPR036575">
    <property type="entry name" value="TFIIS_cen_dom_sf"/>
</dbReference>
<dbReference type="PANTHER" id="PTHR11477">
    <property type="entry name" value="TRANSCRIPTION FACTOR S-II ZINC FINGER DOMAIN-CONTAINING PROTEIN"/>
    <property type="match status" value="1"/>
</dbReference>
<evidence type="ECO:0000256" key="11">
    <source>
        <dbReference type="ARBA" id="ARBA00025408"/>
    </source>
</evidence>
<dbReference type="PROSITE" id="PS00466">
    <property type="entry name" value="ZF_TFIIS_1"/>
    <property type="match status" value="1"/>
</dbReference>
<keyword evidence="8 14" id="KW-0238">DNA-binding</keyword>
<dbReference type="KEGG" id="spu:594692"/>
<evidence type="ECO:0000256" key="3">
    <source>
        <dbReference type="ARBA" id="ARBA00022553"/>
    </source>
</evidence>
<dbReference type="Pfam" id="PF08711">
    <property type="entry name" value="Med26"/>
    <property type="match status" value="1"/>
</dbReference>
<evidence type="ECO:0000259" key="16">
    <source>
        <dbReference type="PROSITE" id="PS51133"/>
    </source>
</evidence>
<dbReference type="InterPro" id="IPR035100">
    <property type="entry name" value="TF_IIS-typ"/>
</dbReference>
<name>A0A7M7NPF2_STRPU</name>
<dbReference type="PANTHER" id="PTHR11477:SF0">
    <property type="entry name" value="IP08861P-RELATED"/>
    <property type="match status" value="1"/>
</dbReference>
<dbReference type="PROSITE" id="PS51319">
    <property type="entry name" value="TFIIS_N"/>
    <property type="match status" value="1"/>
</dbReference>
<evidence type="ECO:0000256" key="15">
    <source>
        <dbReference type="SAM" id="MobiDB-lite"/>
    </source>
</evidence>
<evidence type="ECO:0000256" key="10">
    <source>
        <dbReference type="ARBA" id="ARBA00023242"/>
    </source>
</evidence>
<evidence type="ECO:0000256" key="13">
    <source>
        <dbReference type="PROSITE-ProRule" id="PRU00649"/>
    </source>
</evidence>
<dbReference type="GO" id="GO:0005634">
    <property type="term" value="C:nucleus"/>
    <property type="evidence" value="ECO:0000318"/>
    <property type="project" value="GO_Central"/>
</dbReference>
<evidence type="ECO:0000256" key="7">
    <source>
        <dbReference type="ARBA" id="ARBA00023015"/>
    </source>
</evidence>
<keyword evidence="4 14" id="KW-0479">Metal-binding</keyword>
<feature type="domain" description="TFIIS-type" evidence="16">
    <location>
        <begin position="264"/>
        <end position="304"/>
    </location>
</feature>
<comment type="subcellular location">
    <subcellularLocation>
        <location evidence="1 13 14">Nucleus</location>
    </subcellularLocation>
</comment>
<dbReference type="Gene3D" id="1.10.472.30">
    <property type="entry name" value="Transcription elongation factor S-II, central domain"/>
    <property type="match status" value="1"/>
</dbReference>
<dbReference type="PIRSF" id="PIRSF006704">
    <property type="entry name" value="TF_IIS"/>
    <property type="match status" value="1"/>
</dbReference>
<evidence type="ECO:0000313" key="19">
    <source>
        <dbReference type="EnsemblMetazoa" id="XP_030838619"/>
    </source>
</evidence>